<dbReference type="InterPro" id="IPR036097">
    <property type="entry name" value="HisK_dim/P_sf"/>
</dbReference>
<evidence type="ECO:0000256" key="5">
    <source>
        <dbReference type="ARBA" id="ARBA00022679"/>
    </source>
</evidence>
<keyword evidence="14" id="KW-1185">Reference proteome</keyword>
<dbReference type="InterPro" id="IPR003594">
    <property type="entry name" value="HATPase_dom"/>
</dbReference>
<dbReference type="Pfam" id="PF02518">
    <property type="entry name" value="HATPase_c"/>
    <property type="match status" value="1"/>
</dbReference>
<evidence type="ECO:0000313" key="14">
    <source>
        <dbReference type="Proteomes" id="UP000593994"/>
    </source>
</evidence>
<reference evidence="13 14" key="1">
    <citation type="submission" date="2020-05" db="EMBL/GenBank/DDBJ databases">
        <title>Sulfurimonas marisnigri, sp. nov., and Sulfurimonas baltica, sp. nov., manganese oxide reducing chemolithoautotrophs of the class Epsilonproteobacteria isolated from the pelagic redoxclines of the Black and Baltic Seas and emended description of the genus Sulfurimonas.</title>
        <authorList>
            <person name="Henkel J.V."/>
            <person name="Laudan C."/>
            <person name="Werner J."/>
            <person name="Neu T."/>
            <person name="Plewe S."/>
            <person name="Sproer C."/>
            <person name="Bunk B."/>
            <person name="Schulz-Vogt H.N."/>
        </authorList>
    </citation>
    <scope>NUCLEOTIDE SEQUENCE [LARGE SCALE GENOMIC DNA]</scope>
    <source>
        <strain evidence="13 14">GD2</strain>
    </source>
</reference>
<evidence type="ECO:0000256" key="1">
    <source>
        <dbReference type="ARBA" id="ARBA00000085"/>
    </source>
</evidence>
<evidence type="ECO:0000256" key="4">
    <source>
        <dbReference type="ARBA" id="ARBA00022553"/>
    </source>
</evidence>
<name>A0A7S7LT35_9BACT</name>
<keyword evidence="5" id="KW-0808">Transferase</keyword>
<evidence type="ECO:0000256" key="2">
    <source>
        <dbReference type="ARBA" id="ARBA00004141"/>
    </source>
</evidence>
<dbReference type="PANTHER" id="PTHR45528">
    <property type="entry name" value="SENSOR HISTIDINE KINASE CPXA"/>
    <property type="match status" value="1"/>
</dbReference>
<evidence type="ECO:0000256" key="9">
    <source>
        <dbReference type="ARBA" id="ARBA00023136"/>
    </source>
</evidence>
<dbReference type="KEGG" id="sbal:HUE88_07725"/>
<keyword evidence="9 10" id="KW-0472">Membrane</keyword>
<gene>
    <name evidence="13" type="ORF">HUE88_07725</name>
</gene>
<feature type="domain" description="Histidine kinase" evidence="11">
    <location>
        <begin position="212"/>
        <end position="405"/>
    </location>
</feature>
<keyword evidence="4" id="KW-0597">Phosphoprotein</keyword>
<dbReference type="SMART" id="SM00388">
    <property type="entry name" value="HisKA"/>
    <property type="match status" value="1"/>
</dbReference>
<feature type="transmembrane region" description="Helical" evidence="10">
    <location>
        <begin position="132"/>
        <end position="156"/>
    </location>
</feature>
<dbReference type="InterPro" id="IPR003660">
    <property type="entry name" value="HAMP_dom"/>
</dbReference>
<evidence type="ECO:0000313" key="13">
    <source>
        <dbReference type="EMBL" id="QOY51032.1"/>
    </source>
</evidence>
<comment type="catalytic activity">
    <reaction evidence="1">
        <text>ATP + protein L-histidine = ADP + protein N-phospho-L-histidine.</text>
        <dbReference type="EC" id="2.7.13.3"/>
    </reaction>
</comment>
<organism evidence="13 14">
    <name type="scientific">Candidatus Sulfurimonas baltica</name>
    <dbReference type="NCBI Taxonomy" id="2740404"/>
    <lineage>
        <taxon>Bacteria</taxon>
        <taxon>Pseudomonadati</taxon>
        <taxon>Campylobacterota</taxon>
        <taxon>Epsilonproteobacteria</taxon>
        <taxon>Campylobacterales</taxon>
        <taxon>Sulfurimonadaceae</taxon>
        <taxon>Sulfurimonas</taxon>
    </lineage>
</organism>
<dbReference type="EMBL" id="CP054492">
    <property type="protein sequence ID" value="QOY51032.1"/>
    <property type="molecule type" value="Genomic_DNA"/>
</dbReference>
<dbReference type="CDD" id="cd00082">
    <property type="entry name" value="HisKA"/>
    <property type="match status" value="1"/>
</dbReference>
<evidence type="ECO:0000256" key="10">
    <source>
        <dbReference type="SAM" id="Phobius"/>
    </source>
</evidence>
<dbReference type="PROSITE" id="PS50885">
    <property type="entry name" value="HAMP"/>
    <property type="match status" value="1"/>
</dbReference>
<proteinExistence type="predicted"/>
<dbReference type="InterPro" id="IPR005467">
    <property type="entry name" value="His_kinase_dom"/>
</dbReference>
<dbReference type="InterPro" id="IPR003661">
    <property type="entry name" value="HisK_dim/P_dom"/>
</dbReference>
<evidence type="ECO:0000259" key="11">
    <source>
        <dbReference type="PROSITE" id="PS50109"/>
    </source>
</evidence>
<feature type="domain" description="HAMP" evidence="12">
    <location>
        <begin position="152"/>
        <end position="204"/>
    </location>
</feature>
<dbReference type="GO" id="GO:0016020">
    <property type="term" value="C:membrane"/>
    <property type="evidence" value="ECO:0007669"/>
    <property type="project" value="UniProtKB-SubCell"/>
</dbReference>
<dbReference type="PROSITE" id="PS50109">
    <property type="entry name" value="HIS_KIN"/>
    <property type="match status" value="1"/>
</dbReference>
<dbReference type="SUPFAM" id="SSF55874">
    <property type="entry name" value="ATPase domain of HSP90 chaperone/DNA topoisomerase II/histidine kinase"/>
    <property type="match status" value="1"/>
</dbReference>
<dbReference type="InterPro" id="IPR050398">
    <property type="entry name" value="HssS/ArlS-like"/>
</dbReference>
<dbReference type="PANTHER" id="PTHR45528:SF12">
    <property type="entry name" value="SENSOR HISTIDINE KINASE ARSS"/>
    <property type="match status" value="1"/>
</dbReference>
<dbReference type="Gene3D" id="3.30.565.10">
    <property type="entry name" value="Histidine kinase-like ATPase, C-terminal domain"/>
    <property type="match status" value="1"/>
</dbReference>
<dbReference type="Gene3D" id="1.10.287.130">
    <property type="match status" value="1"/>
</dbReference>
<dbReference type="CDD" id="cd06225">
    <property type="entry name" value="HAMP"/>
    <property type="match status" value="1"/>
</dbReference>
<evidence type="ECO:0000256" key="8">
    <source>
        <dbReference type="ARBA" id="ARBA00022989"/>
    </source>
</evidence>
<keyword evidence="7 13" id="KW-0418">Kinase</keyword>
<dbReference type="SUPFAM" id="SSF47384">
    <property type="entry name" value="Homodimeric domain of signal transducing histidine kinase"/>
    <property type="match status" value="1"/>
</dbReference>
<dbReference type="Pfam" id="PF00672">
    <property type="entry name" value="HAMP"/>
    <property type="match status" value="1"/>
</dbReference>
<dbReference type="GO" id="GO:0000155">
    <property type="term" value="F:phosphorelay sensor kinase activity"/>
    <property type="evidence" value="ECO:0007669"/>
    <property type="project" value="InterPro"/>
</dbReference>
<evidence type="ECO:0000256" key="7">
    <source>
        <dbReference type="ARBA" id="ARBA00022777"/>
    </source>
</evidence>
<protein>
    <recommendedName>
        <fullName evidence="3">histidine kinase</fullName>
        <ecNumber evidence="3">2.7.13.3</ecNumber>
    </recommendedName>
</protein>
<dbReference type="SMART" id="SM00387">
    <property type="entry name" value="HATPase_c"/>
    <property type="match status" value="1"/>
</dbReference>
<dbReference type="InterPro" id="IPR047994">
    <property type="entry name" value="ArsS-like"/>
</dbReference>
<dbReference type="EC" id="2.7.13.3" evidence="3"/>
<dbReference type="RefSeq" id="WP_194368147.1">
    <property type="nucleotide sequence ID" value="NZ_CP054492.1"/>
</dbReference>
<keyword evidence="6 10" id="KW-0812">Transmembrane</keyword>
<evidence type="ECO:0000259" key="12">
    <source>
        <dbReference type="PROSITE" id="PS50885"/>
    </source>
</evidence>
<dbReference type="Gene3D" id="1.10.8.500">
    <property type="entry name" value="HAMP domain in histidine kinase"/>
    <property type="match status" value="1"/>
</dbReference>
<dbReference type="AlphaFoldDB" id="A0A7S7LT35"/>
<dbReference type="NCBIfam" id="NF038389">
    <property type="entry name" value="ArsS_fam_HK"/>
    <property type="match status" value="1"/>
</dbReference>
<evidence type="ECO:0000256" key="3">
    <source>
        <dbReference type="ARBA" id="ARBA00012438"/>
    </source>
</evidence>
<comment type="subcellular location">
    <subcellularLocation>
        <location evidence="2">Membrane</location>
        <topology evidence="2">Multi-pass membrane protein</topology>
    </subcellularLocation>
</comment>
<keyword evidence="8 10" id="KW-1133">Transmembrane helix</keyword>
<dbReference type="SUPFAM" id="SSF158472">
    <property type="entry name" value="HAMP domain-like"/>
    <property type="match status" value="1"/>
</dbReference>
<dbReference type="Proteomes" id="UP000593994">
    <property type="component" value="Chromosome"/>
</dbReference>
<dbReference type="InterPro" id="IPR036890">
    <property type="entry name" value="HATPase_C_sf"/>
</dbReference>
<evidence type="ECO:0000256" key="6">
    <source>
        <dbReference type="ARBA" id="ARBA00022692"/>
    </source>
</evidence>
<sequence>MSIFSKVLILFLISFSLMIFVSNETNKLTQRTMESFLKEKYIQVSQELFTYLSNNDKNALEKKLKELKFKKIEDKQHYFKSSKVVHRYETELSTINILKHEDDKYLLYMKYLDDDILVIDISQDDNFTKKELLHYMILADITILIIMFLIILKIIYPLRGISKSIKNFGDGDYSLRIENSSKDEIGKVSNTFNSMAANIEELITSREILLRDIGHELKTPILKSKLAAEMIEDSKYKSILKRALSQIDEMTSELLYLEKLNANQYKLDVQKFSCETLIAESLSKLFIEDETLIDVKVESNFYINADLNYLSIALKNLIDNALKYSTKKPVYIVAQEGEILVKSSGKELDKSLEFYCEAFTQGDNSRNQAGYGLGLSLVKRILQKHSFKLLYYYKNGFNVFVLHIN</sequence>
<accession>A0A7S7LT35</accession>
<dbReference type="SMART" id="SM00304">
    <property type="entry name" value="HAMP"/>
    <property type="match status" value="1"/>
</dbReference>